<reference evidence="1" key="1">
    <citation type="submission" date="2020-04" db="EMBL/GenBank/DDBJ databases">
        <title>Hybrid Assembly of Korean Phytophthora infestans isolates.</title>
        <authorList>
            <person name="Prokchorchik M."/>
            <person name="Lee Y."/>
            <person name="Seo J."/>
            <person name="Cho J.-H."/>
            <person name="Park Y.-E."/>
            <person name="Jang D.-C."/>
            <person name="Im J.-S."/>
            <person name="Choi J.-G."/>
            <person name="Park H.-J."/>
            <person name="Lee G.-B."/>
            <person name="Lee Y.-G."/>
            <person name="Hong S.-Y."/>
            <person name="Cho K."/>
            <person name="Sohn K.H."/>
        </authorList>
    </citation>
    <scope>NUCLEOTIDE SEQUENCE</scope>
    <source>
        <strain evidence="1">KR_1_A1</strain>
    </source>
</reference>
<organism evidence="1 2">
    <name type="scientific">Phytophthora infestans</name>
    <name type="common">Potato late blight agent</name>
    <name type="synonym">Botrytis infestans</name>
    <dbReference type="NCBI Taxonomy" id="4787"/>
    <lineage>
        <taxon>Eukaryota</taxon>
        <taxon>Sar</taxon>
        <taxon>Stramenopiles</taxon>
        <taxon>Oomycota</taxon>
        <taxon>Peronosporomycetes</taxon>
        <taxon>Peronosporales</taxon>
        <taxon>Peronosporaceae</taxon>
        <taxon>Phytophthora</taxon>
    </lineage>
</organism>
<gene>
    <name evidence="1" type="ORF">GN244_ATG03588</name>
</gene>
<keyword evidence="2" id="KW-1185">Reference proteome</keyword>
<accession>A0A833SZJ5</accession>
<dbReference type="Proteomes" id="UP000602510">
    <property type="component" value="Unassembled WGS sequence"/>
</dbReference>
<proteinExistence type="predicted"/>
<evidence type="ECO:0000313" key="2">
    <source>
        <dbReference type="Proteomes" id="UP000602510"/>
    </source>
</evidence>
<protein>
    <submittedName>
        <fullName evidence="1">Uncharacterized protein</fullName>
    </submittedName>
</protein>
<dbReference type="EMBL" id="WSZM01000077">
    <property type="protein sequence ID" value="KAF4044132.1"/>
    <property type="molecule type" value="Genomic_DNA"/>
</dbReference>
<dbReference type="AlphaFoldDB" id="A0A833SZJ5"/>
<comment type="caution">
    <text evidence="1">The sequence shown here is derived from an EMBL/GenBank/DDBJ whole genome shotgun (WGS) entry which is preliminary data.</text>
</comment>
<sequence>MLSEVVAGVYALNDDPYTRDGYDSEYYDGQEAYDSIYVAAYDQEQVVKSERKSSGFFSRY</sequence>
<name>A0A833SZJ5_PHYIN</name>
<evidence type="ECO:0000313" key="1">
    <source>
        <dbReference type="EMBL" id="KAF4044132.1"/>
    </source>
</evidence>